<feature type="region of interest" description="Disordered" evidence="1">
    <location>
        <begin position="449"/>
        <end position="470"/>
    </location>
</feature>
<evidence type="ECO:0000313" key="2">
    <source>
        <dbReference type="EMBL" id="TYB47790.1"/>
    </source>
</evidence>
<protein>
    <recommendedName>
        <fullName evidence="4">DUF2637 domain-containing protein</fullName>
    </recommendedName>
</protein>
<name>A0A5D0NSW7_9ACTN</name>
<accession>A0A5D0NSW7</accession>
<evidence type="ECO:0000256" key="1">
    <source>
        <dbReference type="SAM" id="MobiDB-lite"/>
    </source>
</evidence>
<dbReference type="EMBL" id="VSFG01000001">
    <property type="protein sequence ID" value="TYB47790.1"/>
    <property type="molecule type" value="Genomic_DNA"/>
</dbReference>
<gene>
    <name evidence="2" type="ORF">FXF69_00585</name>
</gene>
<feature type="region of interest" description="Disordered" evidence="1">
    <location>
        <begin position="230"/>
        <end position="253"/>
    </location>
</feature>
<sequence length="470" mass="51183">MAAAAIATAVSAEGMWETFGGMALPPLLRAGTFAFIEIMVVQSARRARRSMAEGYGPGVDGVAMWVLTCLSAVLSASHEITATHPNAAIVMVRLVAPLIAAWGWERNMRLERRRRGLASGINWRFTTERLLIRLGVAEPGERSAATVDSHRRVAAVARAANRARRLEQVGAWRWRQRRAIARLDRLYEEAEEHAGLSSDADLQRQLLAQVGALYNTRSLVRLGARPWWAATNTPHGDPPLSDTGSGTVEDEPSATTVSLLSRIGERRADRRLGVRPGRRTGEPRTETRTEPRTDEFRTGGGERDRTAPPLTLSPVRASPPAAPSGLGWLDHTAPLTPLDTARAVRVYGTVPSVLVRPVWPLDPVRPAAPEPSRAHRPARTKKGPAARTAARKGRKSREYWVGVLAEEIRRAEAAGGTWEPVYEGPNGLKARTGYERSWCEKTVRAAKKAAQTAAAPRTGEPLVRTDASGT</sequence>
<comment type="caution">
    <text evidence="2">The sequence shown here is derived from an EMBL/GenBank/DDBJ whole genome shotgun (WGS) entry which is preliminary data.</text>
</comment>
<feature type="region of interest" description="Disordered" evidence="1">
    <location>
        <begin position="366"/>
        <end position="393"/>
    </location>
</feature>
<dbReference type="STRING" id="1220554.GCA_001552135_03794"/>
<evidence type="ECO:0000313" key="3">
    <source>
        <dbReference type="Proteomes" id="UP000323380"/>
    </source>
</evidence>
<proteinExistence type="predicted"/>
<feature type="compositionally biased region" description="Basic and acidic residues" evidence="1">
    <location>
        <begin position="279"/>
        <end position="306"/>
    </location>
</feature>
<keyword evidence="3" id="KW-1185">Reference proteome</keyword>
<reference evidence="2 3" key="1">
    <citation type="submission" date="2019-08" db="EMBL/GenBank/DDBJ databases">
        <title>Actinomadura sp. nov. CYP1-5 isolated from mountain soil.</title>
        <authorList>
            <person name="Songsumanus A."/>
            <person name="Kuncharoen N."/>
            <person name="Kudo T."/>
            <person name="Yuki M."/>
            <person name="Igarashi Y."/>
            <person name="Tanasupawat S."/>
        </authorList>
    </citation>
    <scope>NUCLEOTIDE SEQUENCE [LARGE SCALE GENOMIC DNA]</scope>
    <source>
        <strain evidence="2 3">JCM 14158</strain>
    </source>
</reference>
<feature type="region of interest" description="Disordered" evidence="1">
    <location>
        <begin position="265"/>
        <end position="321"/>
    </location>
</feature>
<dbReference type="AlphaFoldDB" id="A0A5D0NSW7"/>
<evidence type="ECO:0008006" key="4">
    <source>
        <dbReference type="Google" id="ProtNLM"/>
    </source>
</evidence>
<dbReference type="RefSeq" id="WP_148344007.1">
    <property type="nucleotide sequence ID" value="NZ_VSFG01000001.1"/>
</dbReference>
<dbReference type="Proteomes" id="UP000323380">
    <property type="component" value="Unassembled WGS sequence"/>
</dbReference>
<feature type="compositionally biased region" description="Basic residues" evidence="1">
    <location>
        <begin position="374"/>
        <end position="393"/>
    </location>
</feature>
<organism evidence="2 3">
    <name type="scientific">Actinomadura chibensis</name>
    <dbReference type="NCBI Taxonomy" id="392828"/>
    <lineage>
        <taxon>Bacteria</taxon>
        <taxon>Bacillati</taxon>
        <taxon>Actinomycetota</taxon>
        <taxon>Actinomycetes</taxon>
        <taxon>Streptosporangiales</taxon>
        <taxon>Thermomonosporaceae</taxon>
        <taxon>Actinomadura</taxon>
    </lineage>
</organism>